<dbReference type="Proteomes" id="UP000516369">
    <property type="component" value="Chromosome"/>
</dbReference>
<dbReference type="AlphaFoldDB" id="A0A7H1MXZ1"/>
<evidence type="ECO:0000313" key="2">
    <source>
        <dbReference type="Proteomes" id="UP000516369"/>
    </source>
</evidence>
<accession>A0A7H1MXZ1</accession>
<evidence type="ECO:0000313" key="1">
    <source>
        <dbReference type="EMBL" id="QNT68327.1"/>
    </source>
</evidence>
<organism evidence="1 2">
    <name type="scientific">Defluviicoccus vanus</name>
    <dbReference type="NCBI Taxonomy" id="111831"/>
    <lineage>
        <taxon>Bacteria</taxon>
        <taxon>Pseudomonadati</taxon>
        <taxon>Pseudomonadota</taxon>
        <taxon>Alphaproteobacteria</taxon>
        <taxon>Rhodospirillales</taxon>
        <taxon>Rhodospirillaceae</taxon>
        <taxon>Defluviicoccus</taxon>
    </lineage>
</organism>
<gene>
    <name evidence="1" type="ORF">HQ394_01825</name>
</gene>
<dbReference type="EMBL" id="CP053923">
    <property type="protein sequence ID" value="QNT68327.1"/>
    <property type="molecule type" value="Genomic_DNA"/>
</dbReference>
<keyword evidence="2" id="KW-1185">Reference proteome</keyword>
<sequence>MGQPDNAGHPQSHQLNNVRANIVRMWPTAAALLLLPLRRCVISWSSIVDGATFGVERCWAGATSDAV</sequence>
<proteinExistence type="predicted"/>
<dbReference type="KEGG" id="dvn:HQ394_01825"/>
<reference evidence="1 2" key="1">
    <citation type="submission" date="2020-05" db="EMBL/GenBank/DDBJ databases">
        <title>Complete closed genome sequence of Defluviicoccus vanus.</title>
        <authorList>
            <person name="Bessarab I."/>
            <person name="Arumugam K."/>
            <person name="Maszenan A.M."/>
            <person name="Seviour R.J."/>
            <person name="Williams R.B."/>
        </authorList>
    </citation>
    <scope>NUCLEOTIDE SEQUENCE [LARGE SCALE GENOMIC DNA]</scope>
    <source>
        <strain evidence="1 2">Ben 114</strain>
    </source>
</reference>
<dbReference type="RefSeq" id="WP_190261771.1">
    <property type="nucleotide sequence ID" value="NZ_CP053923.1"/>
</dbReference>
<name>A0A7H1MXZ1_9PROT</name>
<protein>
    <submittedName>
        <fullName evidence="1">Uncharacterized protein</fullName>
    </submittedName>
</protein>